<evidence type="ECO:0000313" key="3">
    <source>
        <dbReference type="EMBL" id="GAA0439707.1"/>
    </source>
</evidence>
<feature type="compositionally biased region" description="Basic and acidic residues" evidence="1">
    <location>
        <begin position="163"/>
        <end position="172"/>
    </location>
</feature>
<accession>A0ABN0Z9Z2</accession>
<feature type="compositionally biased region" description="Basic and acidic residues" evidence="1">
    <location>
        <begin position="37"/>
        <end position="55"/>
    </location>
</feature>
<feature type="compositionally biased region" description="Low complexity" evidence="1">
    <location>
        <begin position="121"/>
        <end position="162"/>
    </location>
</feature>
<reference evidence="3 4" key="1">
    <citation type="journal article" date="2019" name="Int. J. Syst. Evol. Microbiol.">
        <title>The Global Catalogue of Microorganisms (GCM) 10K type strain sequencing project: providing services to taxonomists for standard genome sequencing and annotation.</title>
        <authorList>
            <consortium name="The Broad Institute Genomics Platform"/>
            <consortium name="The Broad Institute Genome Sequencing Center for Infectious Disease"/>
            <person name="Wu L."/>
            <person name="Ma J."/>
        </authorList>
    </citation>
    <scope>NUCLEOTIDE SEQUENCE [LARGE SCALE GENOMIC DNA]</scope>
    <source>
        <strain evidence="3 4">JCM 12149</strain>
    </source>
</reference>
<evidence type="ECO:0008006" key="5">
    <source>
        <dbReference type="Google" id="ProtNLM"/>
    </source>
</evidence>
<feature type="compositionally biased region" description="Low complexity" evidence="1">
    <location>
        <begin position="69"/>
        <end position="79"/>
    </location>
</feature>
<dbReference type="RefSeq" id="WP_343752282.1">
    <property type="nucleotide sequence ID" value="NZ_BAAADM010000041.1"/>
</dbReference>
<dbReference type="Pfam" id="PF09580">
    <property type="entry name" value="Spore_YhcN_YlaJ"/>
    <property type="match status" value="2"/>
</dbReference>
<keyword evidence="2" id="KW-0732">Signal</keyword>
<feature type="signal peptide" evidence="2">
    <location>
        <begin position="1"/>
        <end position="20"/>
    </location>
</feature>
<comment type="caution">
    <text evidence="3">The sequence shown here is derived from an EMBL/GenBank/DDBJ whole genome shotgun (WGS) entry which is preliminary data.</text>
</comment>
<evidence type="ECO:0000313" key="4">
    <source>
        <dbReference type="Proteomes" id="UP001501459"/>
    </source>
</evidence>
<dbReference type="InterPro" id="IPR019076">
    <property type="entry name" value="Spore_lipoprot_YhcN/YlaJ-like"/>
</dbReference>
<evidence type="ECO:0000256" key="2">
    <source>
        <dbReference type="SAM" id="SignalP"/>
    </source>
</evidence>
<gene>
    <name evidence="3" type="ORF">GCM10008983_15760</name>
</gene>
<protein>
    <recommendedName>
        <fullName evidence="5">Sporulation lipoprotein, YhcN/YlaJ family</fullName>
    </recommendedName>
</protein>
<feature type="chain" id="PRO_5046928291" description="Sporulation lipoprotein, YhcN/YlaJ family" evidence="2">
    <location>
        <begin position="21"/>
        <end position="237"/>
    </location>
</feature>
<dbReference type="Proteomes" id="UP001501459">
    <property type="component" value="Unassembled WGS sequence"/>
</dbReference>
<name>A0ABN0Z9Z2_9BACI</name>
<organism evidence="3 4">
    <name type="scientific">Lentibacillus halophilus</name>
    <dbReference type="NCBI Taxonomy" id="295065"/>
    <lineage>
        <taxon>Bacteria</taxon>
        <taxon>Bacillati</taxon>
        <taxon>Bacillota</taxon>
        <taxon>Bacilli</taxon>
        <taxon>Bacillales</taxon>
        <taxon>Bacillaceae</taxon>
        <taxon>Lentibacillus</taxon>
    </lineage>
</organism>
<dbReference type="EMBL" id="BAAADM010000041">
    <property type="protein sequence ID" value="GAA0439707.1"/>
    <property type="molecule type" value="Genomic_DNA"/>
</dbReference>
<feature type="region of interest" description="Disordered" evidence="1">
    <location>
        <begin position="21"/>
        <end position="81"/>
    </location>
</feature>
<sequence>MKWKLLSMLFAAVVVLGACQADNDPQNNNDGDGDNVEQTRYEGDQDTNNRNDRNNRMNNNRMGDRDNPGNDNNMGNNNGENQYELADEAADQINQKVDGIDNAYVMKTNNNAYVAAELDNDNNATNNNDNNNGMNNNNDADQNNFMNNNNDADQNNLTNDYNNNDRGEEVTDDVKEEISRIVKSVDPDVDNVYVSTNPDFFDLAGNYADEADNGEPVEGMFDQIGNMIERVFPQNKD</sequence>
<dbReference type="PROSITE" id="PS51257">
    <property type="entry name" value="PROKAR_LIPOPROTEIN"/>
    <property type="match status" value="1"/>
</dbReference>
<proteinExistence type="predicted"/>
<evidence type="ECO:0000256" key="1">
    <source>
        <dbReference type="SAM" id="MobiDB-lite"/>
    </source>
</evidence>
<keyword evidence="4" id="KW-1185">Reference proteome</keyword>
<feature type="region of interest" description="Disordered" evidence="1">
    <location>
        <begin position="120"/>
        <end position="172"/>
    </location>
</feature>